<dbReference type="OrthoDB" id="14527at2759"/>
<protein>
    <recommendedName>
        <fullName evidence="4">Protein kinase domain-containing protein</fullName>
    </recommendedName>
</protein>
<evidence type="ECO:0000256" key="1">
    <source>
        <dbReference type="SAM" id="MobiDB-lite"/>
    </source>
</evidence>
<dbReference type="Gene3D" id="1.10.510.10">
    <property type="entry name" value="Transferase(Phosphotransferase) domain 1"/>
    <property type="match status" value="1"/>
</dbReference>
<reference evidence="2 3" key="1">
    <citation type="submission" date="2018-11" db="EMBL/GenBank/DDBJ databases">
        <title>Genome sequence of Apiotrichum porosum DSM 27194.</title>
        <authorList>
            <person name="Aliyu H."/>
            <person name="Gorte O."/>
            <person name="Ochsenreither K."/>
        </authorList>
    </citation>
    <scope>NUCLEOTIDE SEQUENCE [LARGE SCALE GENOMIC DNA]</scope>
    <source>
        <strain evidence="2 3">DSM 27194</strain>
    </source>
</reference>
<comment type="caution">
    <text evidence="2">The sequence shown here is derived from an EMBL/GenBank/DDBJ whole genome shotgun (WGS) entry which is preliminary data.</text>
</comment>
<dbReference type="EMBL" id="RSCE01000001">
    <property type="protein sequence ID" value="RSH87796.1"/>
    <property type="molecule type" value="Genomic_DNA"/>
</dbReference>
<gene>
    <name evidence="2" type="ORF">EHS24_000313</name>
</gene>
<feature type="region of interest" description="Disordered" evidence="1">
    <location>
        <begin position="1089"/>
        <end position="1147"/>
    </location>
</feature>
<dbReference type="SUPFAM" id="SSF56112">
    <property type="entry name" value="Protein kinase-like (PK-like)"/>
    <property type="match status" value="1"/>
</dbReference>
<dbReference type="PANTHER" id="PTHR13379">
    <property type="entry name" value="UNCHARACTERIZED DUF1308"/>
    <property type="match status" value="1"/>
</dbReference>
<dbReference type="GeneID" id="39584856"/>
<feature type="compositionally biased region" description="Low complexity" evidence="1">
    <location>
        <begin position="322"/>
        <end position="336"/>
    </location>
</feature>
<feature type="compositionally biased region" description="Pro residues" evidence="1">
    <location>
        <begin position="1095"/>
        <end position="1111"/>
    </location>
</feature>
<dbReference type="InterPro" id="IPR011009">
    <property type="entry name" value="Kinase-like_dom_sf"/>
</dbReference>
<keyword evidence="3" id="KW-1185">Reference proteome</keyword>
<accession>A0A427Y9P0</accession>
<evidence type="ECO:0000313" key="2">
    <source>
        <dbReference type="EMBL" id="RSH87796.1"/>
    </source>
</evidence>
<evidence type="ECO:0000313" key="3">
    <source>
        <dbReference type="Proteomes" id="UP000279236"/>
    </source>
</evidence>
<organism evidence="2 3">
    <name type="scientific">Apiotrichum porosum</name>
    <dbReference type="NCBI Taxonomy" id="105984"/>
    <lineage>
        <taxon>Eukaryota</taxon>
        <taxon>Fungi</taxon>
        <taxon>Dikarya</taxon>
        <taxon>Basidiomycota</taxon>
        <taxon>Agaricomycotina</taxon>
        <taxon>Tremellomycetes</taxon>
        <taxon>Trichosporonales</taxon>
        <taxon>Trichosporonaceae</taxon>
        <taxon>Apiotrichum</taxon>
    </lineage>
</organism>
<dbReference type="AlphaFoldDB" id="A0A427Y9P0"/>
<evidence type="ECO:0008006" key="4">
    <source>
        <dbReference type="Google" id="ProtNLM"/>
    </source>
</evidence>
<proteinExistence type="predicted"/>
<dbReference type="RefSeq" id="XP_028480004.1">
    <property type="nucleotide sequence ID" value="XM_028616147.1"/>
</dbReference>
<dbReference type="Proteomes" id="UP000279236">
    <property type="component" value="Unassembled WGS sequence"/>
</dbReference>
<dbReference type="PANTHER" id="PTHR13379:SF0">
    <property type="entry name" value="UPF0415 PROTEIN C7ORF25"/>
    <property type="match status" value="1"/>
</dbReference>
<feature type="region of interest" description="Disordered" evidence="1">
    <location>
        <begin position="300"/>
        <end position="369"/>
    </location>
</feature>
<name>A0A427Y9P0_9TREE</name>
<sequence length="1233" mass="133987">MTLPLVDAIAALNTLSLPHIPCLAPPHDPTNVTPGIDSNVPTAFTQSNDLITNLLVGPLQAYLSDSCSPEIFGERGRVGSHIEHAREAIQFTPVESELRLTGVLGFVIGAVNAIIWEDVPRNANIRARNMGFVGVGNAGKPDFDLRNRLQRLVGIEIKPQNVVSLEVMLNISAMSAGHVFYNRIRRVVEIRSESPFQQLTDNGNVMKALTVLRQFPPQPYQPPLRFVVLTNHEATLLFARTPTSIVSSAMLYRDGRNTATDPCQNLITLLLALAVLPDADYAIVPVRPSPRQTRANDLARHLPASPPVQVGRVTPVAGGAGVPPAGGSSSASAGPAMSTALAYSDSTPPPLSASGSQWSSPEGVEAHSPRSATGLVLANVGTERLSLDVRCLDVESNLDFCGAIYPSHLNLIVFRGPASPTLFNSGTAPKLDVTAVTHPLMQPEPTMSVTERVGQGAIWNVFKVSNPASGGSPQVLKVTGVQSNTEHNYTPDDVRRCVANEIMILKKLEDIDHIPRLVEVWAGGDPQGCEYWALLVEDAGDPLLSVDELTARQKDQIVETYDAIHHHDILHGDIKDEHWHVQPDGRVMVIDYTHALDLSGVPDCPDKRSAYTNEAATRATQGAPYNRLEFSDSVLRLSPFHQPRQKVPSSSVDCARTTRPAASAMTLSTAAAALNALTNDIESYMNTLPPCDRYMPPIIDWHHPAEYCQQGVQGLSKYLSQVAKEKAIVDNLVASANPPEDYPTNLVSLQGVWEAFRRATPPLIGIWQVMDRRPGRSGGGDGATKVDVVAQGGDEWIKVNTVKESRLLVEFREHDSYINSDYDSDSSGGPSIPPLTNSLLQQAEALVKAAKAHSRLSTLPAPRVKYVLTRLERSGHSDPRIGATLDAMRDLGIEIEFASEWGQPHPLSQLPPEPVPAHDIVLDLSVLIALCCDSTHHQLPIHDDEVETRFRAMNVDGSLASHSGASRDLRDQLRCEMQRPLILELDERLSKGGVAPRFWVTREVYDRFPSLVDVIGGVAERARAKALFDPTAGDFWSGSRWEGKAGCLSNIHVRVLEDADEDESAPKLQDPDTPFDELVTYVTTSMVAATDESPEPTPAPTPSVTPVPVRPPKADKVLRPPKPKRSSESRSPLRPGTVFPPASRLPSGHTLRTLLAGLERHATVLTNNRGAVLKVMREAGVAEGIPAADGEGETAQWARIWVVNPSSLAEWRRIEVEENNERVKELTNGHGQA</sequence>